<name>A0A6A5UPF1_9PLEO</name>
<dbReference type="EMBL" id="ML976738">
    <property type="protein sequence ID" value="KAF1967063.1"/>
    <property type="molecule type" value="Genomic_DNA"/>
</dbReference>
<evidence type="ECO:0000313" key="8">
    <source>
        <dbReference type="Proteomes" id="UP000800036"/>
    </source>
</evidence>
<evidence type="ECO:0000256" key="1">
    <source>
        <dbReference type="ARBA" id="ARBA00004141"/>
    </source>
</evidence>
<feature type="transmembrane region" description="Helical" evidence="6">
    <location>
        <begin position="46"/>
        <end position="65"/>
    </location>
</feature>
<keyword evidence="5 6" id="KW-0472">Membrane</keyword>
<dbReference type="Pfam" id="PF13520">
    <property type="entry name" value="AA_permease_2"/>
    <property type="match status" value="1"/>
</dbReference>
<evidence type="ECO:0000256" key="4">
    <source>
        <dbReference type="ARBA" id="ARBA00022989"/>
    </source>
</evidence>
<reference evidence="7" key="1">
    <citation type="journal article" date="2020" name="Stud. Mycol.">
        <title>101 Dothideomycetes genomes: a test case for predicting lifestyles and emergence of pathogens.</title>
        <authorList>
            <person name="Haridas S."/>
            <person name="Albert R."/>
            <person name="Binder M."/>
            <person name="Bloem J."/>
            <person name="Labutti K."/>
            <person name="Salamov A."/>
            <person name="Andreopoulos B."/>
            <person name="Baker S."/>
            <person name="Barry K."/>
            <person name="Bills G."/>
            <person name="Bluhm B."/>
            <person name="Cannon C."/>
            <person name="Castanera R."/>
            <person name="Culley D."/>
            <person name="Daum C."/>
            <person name="Ezra D."/>
            <person name="Gonzalez J."/>
            <person name="Henrissat B."/>
            <person name="Kuo A."/>
            <person name="Liang C."/>
            <person name="Lipzen A."/>
            <person name="Lutzoni F."/>
            <person name="Magnuson J."/>
            <person name="Mondo S."/>
            <person name="Nolan M."/>
            <person name="Ohm R."/>
            <person name="Pangilinan J."/>
            <person name="Park H.-J."/>
            <person name="Ramirez L."/>
            <person name="Alfaro M."/>
            <person name="Sun H."/>
            <person name="Tritt A."/>
            <person name="Yoshinaga Y."/>
            <person name="Zwiers L.-H."/>
            <person name="Turgeon B."/>
            <person name="Goodwin S."/>
            <person name="Spatafora J."/>
            <person name="Crous P."/>
            <person name="Grigoriev I."/>
        </authorList>
    </citation>
    <scope>NUCLEOTIDE SEQUENCE</scope>
    <source>
        <strain evidence="7">CBS 107.79</strain>
    </source>
</reference>
<gene>
    <name evidence="7" type="ORF">BU23DRAFT_660972</name>
</gene>
<dbReference type="Gene3D" id="1.20.1740.10">
    <property type="entry name" value="Amino acid/polyamine transporter I"/>
    <property type="match status" value="1"/>
</dbReference>
<evidence type="ECO:0000256" key="6">
    <source>
        <dbReference type="SAM" id="Phobius"/>
    </source>
</evidence>
<feature type="transmembrane region" description="Helical" evidence="6">
    <location>
        <begin position="85"/>
        <end position="108"/>
    </location>
</feature>
<feature type="transmembrane region" description="Helical" evidence="6">
    <location>
        <begin position="176"/>
        <end position="203"/>
    </location>
</feature>
<evidence type="ECO:0000313" key="7">
    <source>
        <dbReference type="EMBL" id="KAF1967063.1"/>
    </source>
</evidence>
<sequence>MALTHPSYLARWQNWHGTLLYWAVVLIFVVINTLVAKWLPKFEGFLLVLHILGFFGVFIPLIVLAEHTDSSFVFWTFTFTEGWPLNGLSLCIGMISNVFAFMGGDAAIHIAEEIQNAPRVVPKAILKSILINGLLGLALMITVLHCISDLEQALAKNSIYPIMSIFRQALGSVTRAAVMASLIVVMAFSATTGVMASSSRILWAFARDSGVPGWRFIERIDRRTGIPINAVAITSAIAFVLAFVNIGDPVAFNGVVSLTVAALFGSYLLACGLLL</sequence>
<evidence type="ECO:0008006" key="9">
    <source>
        <dbReference type="Google" id="ProtNLM"/>
    </source>
</evidence>
<dbReference type="PANTHER" id="PTHR45649:SF1">
    <property type="entry name" value="TRANSPORTER, PUTATIVE (EUROFUNG)-RELATED"/>
    <property type="match status" value="1"/>
</dbReference>
<feature type="transmembrane region" description="Helical" evidence="6">
    <location>
        <begin position="224"/>
        <end position="244"/>
    </location>
</feature>
<dbReference type="GO" id="GO:0016020">
    <property type="term" value="C:membrane"/>
    <property type="evidence" value="ECO:0007669"/>
    <property type="project" value="UniProtKB-SubCell"/>
</dbReference>
<feature type="transmembrane region" description="Helical" evidence="6">
    <location>
        <begin position="250"/>
        <end position="274"/>
    </location>
</feature>
<comment type="subcellular location">
    <subcellularLocation>
        <location evidence="1">Membrane</location>
        <topology evidence="1">Multi-pass membrane protein</topology>
    </subcellularLocation>
</comment>
<proteinExistence type="predicted"/>
<dbReference type="Proteomes" id="UP000800036">
    <property type="component" value="Unassembled WGS sequence"/>
</dbReference>
<evidence type="ECO:0000256" key="2">
    <source>
        <dbReference type="ARBA" id="ARBA00022448"/>
    </source>
</evidence>
<keyword evidence="8" id="KW-1185">Reference proteome</keyword>
<dbReference type="OrthoDB" id="3257095at2759"/>
<dbReference type="GO" id="GO:0022857">
    <property type="term" value="F:transmembrane transporter activity"/>
    <property type="evidence" value="ECO:0007669"/>
    <property type="project" value="InterPro"/>
</dbReference>
<evidence type="ECO:0000256" key="5">
    <source>
        <dbReference type="ARBA" id="ARBA00023136"/>
    </source>
</evidence>
<organism evidence="7 8">
    <name type="scientific">Bimuria novae-zelandiae CBS 107.79</name>
    <dbReference type="NCBI Taxonomy" id="1447943"/>
    <lineage>
        <taxon>Eukaryota</taxon>
        <taxon>Fungi</taxon>
        <taxon>Dikarya</taxon>
        <taxon>Ascomycota</taxon>
        <taxon>Pezizomycotina</taxon>
        <taxon>Dothideomycetes</taxon>
        <taxon>Pleosporomycetidae</taxon>
        <taxon>Pleosporales</taxon>
        <taxon>Massarineae</taxon>
        <taxon>Didymosphaeriaceae</taxon>
        <taxon>Bimuria</taxon>
    </lineage>
</organism>
<dbReference type="PANTHER" id="PTHR45649">
    <property type="entry name" value="AMINO-ACID PERMEASE BAT1"/>
    <property type="match status" value="1"/>
</dbReference>
<feature type="transmembrane region" description="Helical" evidence="6">
    <location>
        <begin position="20"/>
        <end position="39"/>
    </location>
</feature>
<feature type="transmembrane region" description="Helical" evidence="6">
    <location>
        <begin position="129"/>
        <end position="147"/>
    </location>
</feature>
<keyword evidence="4 6" id="KW-1133">Transmembrane helix</keyword>
<dbReference type="InterPro" id="IPR002293">
    <property type="entry name" value="AA/rel_permease1"/>
</dbReference>
<evidence type="ECO:0000256" key="3">
    <source>
        <dbReference type="ARBA" id="ARBA00022692"/>
    </source>
</evidence>
<protein>
    <recommendedName>
        <fullName evidence="9">Amino acid permease</fullName>
    </recommendedName>
</protein>
<accession>A0A6A5UPF1</accession>
<keyword evidence="2" id="KW-0813">Transport</keyword>
<dbReference type="AlphaFoldDB" id="A0A6A5UPF1"/>
<keyword evidence="3 6" id="KW-0812">Transmembrane</keyword>